<gene>
    <name evidence="8" type="ORF">B1R32_1047</name>
</gene>
<dbReference type="PANTHER" id="PTHR30589:SF0">
    <property type="entry name" value="PHOSPHATIDYLGLYCEROL--PROLIPOPROTEIN DIACYLGLYCERYL TRANSFERASE"/>
    <property type="match status" value="1"/>
</dbReference>
<dbReference type="InterPro" id="IPR001640">
    <property type="entry name" value="Lgt"/>
</dbReference>
<proteinExistence type="inferred from homology"/>
<evidence type="ECO:0000256" key="4">
    <source>
        <dbReference type="ARBA" id="ARBA00022692"/>
    </source>
</evidence>
<accession>A0A2S8SUP8</accession>
<keyword evidence="5 7" id="KW-1133">Transmembrane helix</keyword>
<dbReference type="GO" id="GO:0042158">
    <property type="term" value="P:lipoprotein biosynthetic process"/>
    <property type="evidence" value="ECO:0007669"/>
    <property type="project" value="InterPro"/>
</dbReference>
<comment type="caution">
    <text evidence="8">The sequence shown here is derived from an EMBL/GenBank/DDBJ whole genome shotgun (WGS) entry which is preliminary data.</text>
</comment>
<feature type="transmembrane region" description="Helical" evidence="7">
    <location>
        <begin position="150"/>
        <end position="166"/>
    </location>
</feature>
<dbReference type="PANTHER" id="PTHR30589">
    <property type="entry name" value="PROLIPOPROTEIN DIACYLGLYCERYL TRANSFERASE"/>
    <property type="match status" value="1"/>
</dbReference>
<evidence type="ECO:0000256" key="2">
    <source>
        <dbReference type="ARBA" id="ARBA00022475"/>
    </source>
</evidence>
<evidence type="ECO:0000256" key="1">
    <source>
        <dbReference type="ARBA" id="ARBA00007150"/>
    </source>
</evidence>
<name>A0A2S8SUP8_9BACT</name>
<comment type="similarity">
    <text evidence="1">Belongs to the Lgt family.</text>
</comment>
<dbReference type="OrthoDB" id="871140at2"/>
<evidence type="ECO:0000313" key="9">
    <source>
        <dbReference type="Proteomes" id="UP000237684"/>
    </source>
</evidence>
<keyword evidence="2" id="KW-1003">Cell membrane</keyword>
<evidence type="ECO:0000313" key="8">
    <source>
        <dbReference type="EMBL" id="PQV64514.1"/>
    </source>
</evidence>
<dbReference type="InParanoid" id="A0A2S8SUP8"/>
<keyword evidence="8" id="KW-0449">Lipoprotein</keyword>
<evidence type="ECO:0000256" key="6">
    <source>
        <dbReference type="ARBA" id="ARBA00023136"/>
    </source>
</evidence>
<evidence type="ECO:0000256" key="7">
    <source>
        <dbReference type="SAM" id="Phobius"/>
    </source>
</evidence>
<feature type="transmembrane region" description="Helical" evidence="7">
    <location>
        <begin position="199"/>
        <end position="224"/>
    </location>
</feature>
<dbReference type="GO" id="GO:0008961">
    <property type="term" value="F:phosphatidylglycerol-prolipoprotein diacylglyceryl transferase activity"/>
    <property type="evidence" value="ECO:0007669"/>
    <property type="project" value="InterPro"/>
</dbReference>
<keyword evidence="9" id="KW-1185">Reference proteome</keyword>
<keyword evidence="3 8" id="KW-0808">Transferase</keyword>
<dbReference type="AlphaFoldDB" id="A0A2S8SUP8"/>
<dbReference type="Proteomes" id="UP000237684">
    <property type="component" value="Unassembled WGS sequence"/>
</dbReference>
<protein>
    <submittedName>
        <fullName evidence="8">Phosphatidylglycerol:prolipoprotein diacylglycerol transferase</fullName>
    </submittedName>
</protein>
<feature type="transmembrane region" description="Helical" evidence="7">
    <location>
        <begin position="6"/>
        <end position="23"/>
    </location>
</feature>
<keyword evidence="4 7" id="KW-0812">Transmembrane</keyword>
<dbReference type="Pfam" id="PF01790">
    <property type="entry name" value="LGT"/>
    <property type="match status" value="1"/>
</dbReference>
<organism evidence="8 9">
    <name type="scientific">Abditibacterium utsteinense</name>
    <dbReference type="NCBI Taxonomy" id="1960156"/>
    <lineage>
        <taxon>Bacteria</taxon>
        <taxon>Pseudomonadati</taxon>
        <taxon>Abditibacteriota</taxon>
        <taxon>Abditibacteriia</taxon>
        <taxon>Abditibacteriales</taxon>
        <taxon>Abditibacteriaceae</taxon>
        <taxon>Abditibacterium</taxon>
    </lineage>
</organism>
<dbReference type="RefSeq" id="WP_105482898.1">
    <property type="nucleotide sequence ID" value="NZ_NIGF01000004.1"/>
</dbReference>
<reference evidence="8 9" key="1">
    <citation type="journal article" date="2018" name="Syst. Appl. Microbiol.">
        <title>Abditibacterium utsteinense sp. nov., the first cultivated member of candidate phylum FBP, isolated from ice-free Antarctic soil samples.</title>
        <authorList>
            <person name="Tahon G."/>
            <person name="Tytgat B."/>
            <person name="Lebbe L."/>
            <person name="Carlier A."/>
            <person name="Willems A."/>
        </authorList>
    </citation>
    <scope>NUCLEOTIDE SEQUENCE [LARGE SCALE GENOMIC DNA]</scope>
    <source>
        <strain evidence="8 9">LMG 29911</strain>
    </source>
</reference>
<sequence>MTSGEFFTFLGYLTGALVLYFEARRRHLATVGLRIVALCGVVGGVLGARLSQWILESSNILAAHPLAFLDPRNGGKSLVGGLIFGYLSVAITKRCLGIRRSTGDLWALALPAGEAVGRIGCVLNGCCYGTPFSGAWAIFQHGAWRHPTQIYSALAAALIFAILLKLRDKLPREGDLFRLYLALYGVSRFGIEGFRERHFVFGALSMVQLICLETAIFAMIALWLSSRNPQKMKEISVS</sequence>
<evidence type="ECO:0000256" key="3">
    <source>
        <dbReference type="ARBA" id="ARBA00022679"/>
    </source>
</evidence>
<dbReference type="GO" id="GO:0005886">
    <property type="term" value="C:plasma membrane"/>
    <property type="evidence" value="ECO:0007669"/>
    <property type="project" value="InterPro"/>
</dbReference>
<keyword evidence="6 7" id="KW-0472">Membrane</keyword>
<feature type="transmembrane region" description="Helical" evidence="7">
    <location>
        <begin position="35"/>
        <end position="55"/>
    </location>
</feature>
<dbReference type="EMBL" id="NIGF01000004">
    <property type="protein sequence ID" value="PQV64514.1"/>
    <property type="molecule type" value="Genomic_DNA"/>
</dbReference>
<evidence type="ECO:0000256" key="5">
    <source>
        <dbReference type="ARBA" id="ARBA00022989"/>
    </source>
</evidence>